<keyword evidence="12" id="KW-1185">Reference proteome</keyword>
<organism evidence="11 12">
    <name type="scientific">Alkalisalibacterium limincola</name>
    <dbReference type="NCBI Taxonomy" id="2699169"/>
    <lineage>
        <taxon>Bacteria</taxon>
        <taxon>Pseudomonadati</taxon>
        <taxon>Pseudomonadota</taxon>
        <taxon>Gammaproteobacteria</taxon>
        <taxon>Lysobacterales</taxon>
        <taxon>Lysobacteraceae</taxon>
        <taxon>Alkalisalibacterium</taxon>
    </lineage>
</organism>
<dbReference type="Pfam" id="PF01061">
    <property type="entry name" value="ABC2_membrane"/>
    <property type="match status" value="1"/>
</dbReference>
<proteinExistence type="inferred from homology"/>
<evidence type="ECO:0000256" key="1">
    <source>
        <dbReference type="ARBA" id="ARBA00004651"/>
    </source>
</evidence>
<dbReference type="GO" id="GO:0140359">
    <property type="term" value="F:ABC-type transporter activity"/>
    <property type="evidence" value="ECO:0007669"/>
    <property type="project" value="InterPro"/>
</dbReference>
<comment type="caution">
    <text evidence="11">The sequence shown here is derived from an EMBL/GenBank/DDBJ whole genome shotgun (WGS) entry which is preliminary data.</text>
</comment>
<dbReference type="GO" id="GO:0015920">
    <property type="term" value="P:lipopolysaccharide transport"/>
    <property type="evidence" value="ECO:0007669"/>
    <property type="project" value="TreeGrafter"/>
</dbReference>
<evidence type="ECO:0000256" key="6">
    <source>
        <dbReference type="ARBA" id="ARBA00022989"/>
    </source>
</evidence>
<keyword evidence="8 9" id="KW-0472">Membrane</keyword>
<dbReference type="PANTHER" id="PTHR30413:SF10">
    <property type="entry name" value="CAPSULE POLYSACCHARIDE EXPORT INNER-MEMBRANE PROTEIN CTRC"/>
    <property type="match status" value="1"/>
</dbReference>
<evidence type="ECO:0000256" key="4">
    <source>
        <dbReference type="ARBA" id="ARBA00022475"/>
    </source>
</evidence>
<feature type="transmembrane region" description="Helical" evidence="9">
    <location>
        <begin position="156"/>
        <end position="181"/>
    </location>
</feature>
<evidence type="ECO:0000256" key="5">
    <source>
        <dbReference type="ARBA" id="ARBA00022692"/>
    </source>
</evidence>
<dbReference type="GO" id="GO:0005886">
    <property type="term" value="C:plasma membrane"/>
    <property type="evidence" value="ECO:0007669"/>
    <property type="project" value="UniProtKB-SubCell"/>
</dbReference>
<evidence type="ECO:0000256" key="7">
    <source>
        <dbReference type="ARBA" id="ARBA00023047"/>
    </source>
</evidence>
<evidence type="ECO:0000313" key="12">
    <source>
        <dbReference type="Proteomes" id="UP000321248"/>
    </source>
</evidence>
<feature type="transmembrane region" description="Helical" evidence="9">
    <location>
        <begin position="249"/>
        <end position="268"/>
    </location>
</feature>
<evidence type="ECO:0000313" key="11">
    <source>
        <dbReference type="EMBL" id="TXK59849.1"/>
    </source>
</evidence>
<keyword evidence="7" id="KW-0762">Sugar transport</keyword>
<feature type="transmembrane region" description="Helical" evidence="9">
    <location>
        <begin position="129"/>
        <end position="150"/>
    </location>
</feature>
<evidence type="ECO:0000256" key="8">
    <source>
        <dbReference type="ARBA" id="ARBA00023136"/>
    </source>
</evidence>
<comment type="similarity">
    <text evidence="2">Belongs to the ABC-2 integral membrane protein family.</text>
</comment>
<evidence type="ECO:0000256" key="2">
    <source>
        <dbReference type="ARBA" id="ARBA00007783"/>
    </source>
</evidence>
<dbReference type="AlphaFoldDB" id="A0A5C8KIH1"/>
<feature type="domain" description="ABC-2 type transporter transmembrane" evidence="10">
    <location>
        <begin position="40"/>
        <end position="239"/>
    </location>
</feature>
<name>A0A5C8KIH1_9GAMM</name>
<dbReference type="OrthoDB" id="9796017at2"/>
<comment type="subcellular location">
    <subcellularLocation>
        <location evidence="1">Cell membrane</location>
        <topology evidence="1">Multi-pass membrane protein</topology>
    </subcellularLocation>
</comment>
<feature type="transmembrane region" description="Helical" evidence="9">
    <location>
        <begin position="80"/>
        <end position="108"/>
    </location>
</feature>
<keyword evidence="3" id="KW-0813">Transport</keyword>
<gene>
    <name evidence="11" type="ORF">FU658_12965</name>
</gene>
<dbReference type="RefSeq" id="WP_147892463.1">
    <property type="nucleotide sequence ID" value="NZ_VRTS01000010.1"/>
</dbReference>
<sequence>MSRDPALQPFGVGRATAHGRFWTELWISVRNPEFWALSSWLDIITRARRSRLGFVWLLAPSVVYVFGLGSFFAAMRGESIQAFAIHVALGAMIFRTLMSAIVASANVYPGNAAFILDGHVRLTDYLLQSLARAFFDMCMYLPVVVVAFAIAPDFHWLGIVLAPLAVVLVYLNALWAAVVLSLVGARFADVGQVLANLSIFVFLLTPIIWTANEAPADSIRGQLMRLNPFYHFVEIFRAPILGQPVEPHSLVYVGVMTVVGFLVAGLLYRRYTRFVPLWI</sequence>
<dbReference type="GO" id="GO:0015774">
    <property type="term" value="P:polysaccharide transport"/>
    <property type="evidence" value="ECO:0007669"/>
    <property type="project" value="UniProtKB-KW"/>
</dbReference>
<dbReference type="PANTHER" id="PTHR30413">
    <property type="entry name" value="INNER MEMBRANE TRANSPORT PERMEASE"/>
    <property type="match status" value="1"/>
</dbReference>
<dbReference type="InterPro" id="IPR013525">
    <property type="entry name" value="ABC2_TM"/>
</dbReference>
<evidence type="ECO:0000256" key="9">
    <source>
        <dbReference type="SAM" id="Phobius"/>
    </source>
</evidence>
<keyword evidence="4" id="KW-1003">Cell membrane</keyword>
<dbReference type="Proteomes" id="UP000321248">
    <property type="component" value="Unassembled WGS sequence"/>
</dbReference>
<reference evidence="11 12" key="1">
    <citation type="submission" date="2019-08" db="EMBL/GenBank/DDBJ databases">
        <authorList>
            <person name="Karlyshev A.V."/>
        </authorList>
    </citation>
    <scope>NUCLEOTIDE SEQUENCE [LARGE SCALE GENOMIC DNA]</scope>
    <source>
        <strain evidence="11 12">Alg18-2.2</strain>
    </source>
</reference>
<feature type="transmembrane region" description="Helical" evidence="9">
    <location>
        <begin position="54"/>
        <end position="74"/>
    </location>
</feature>
<evidence type="ECO:0000259" key="10">
    <source>
        <dbReference type="Pfam" id="PF01061"/>
    </source>
</evidence>
<evidence type="ECO:0000256" key="3">
    <source>
        <dbReference type="ARBA" id="ARBA00022448"/>
    </source>
</evidence>
<protein>
    <recommendedName>
        <fullName evidence="10">ABC-2 type transporter transmembrane domain-containing protein</fullName>
    </recommendedName>
</protein>
<accession>A0A5C8KIH1</accession>
<keyword evidence="7" id="KW-0625">Polysaccharide transport</keyword>
<keyword evidence="5 9" id="KW-0812">Transmembrane</keyword>
<feature type="transmembrane region" description="Helical" evidence="9">
    <location>
        <begin position="193"/>
        <end position="211"/>
    </location>
</feature>
<dbReference type="EMBL" id="VRTS01000010">
    <property type="protein sequence ID" value="TXK59849.1"/>
    <property type="molecule type" value="Genomic_DNA"/>
</dbReference>
<keyword evidence="6 9" id="KW-1133">Transmembrane helix</keyword>